<feature type="chain" id="PRO_5046282285" evidence="2">
    <location>
        <begin position="22"/>
        <end position="222"/>
    </location>
</feature>
<evidence type="ECO:0000313" key="4">
    <source>
        <dbReference type="EMBL" id="MFD1188692.1"/>
    </source>
</evidence>
<comment type="caution">
    <text evidence="4">The sequence shown here is derived from an EMBL/GenBank/DDBJ whole genome shotgun (WGS) entry which is preliminary data.</text>
</comment>
<dbReference type="PROSITE" id="PS50213">
    <property type="entry name" value="FAS1"/>
    <property type="match status" value="1"/>
</dbReference>
<dbReference type="InterPro" id="IPR000782">
    <property type="entry name" value="FAS1_domain"/>
</dbReference>
<proteinExistence type="predicted"/>
<organism evidence="4 5">
    <name type="scientific">Pontibacter rugosus</name>
    <dbReference type="NCBI Taxonomy" id="1745966"/>
    <lineage>
        <taxon>Bacteria</taxon>
        <taxon>Pseudomonadati</taxon>
        <taxon>Bacteroidota</taxon>
        <taxon>Cytophagia</taxon>
        <taxon>Cytophagales</taxon>
        <taxon>Hymenobacteraceae</taxon>
        <taxon>Pontibacter</taxon>
    </lineage>
</organism>
<dbReference type="InterPro" id="IPR036378">
    <property type="entry name" value="FAS1_dom_sf"/>
</dbReference>
<dbReference type="SUPFAM" id="SSF82153">
    <property type="entry name" value="FAS1 domain"/>
    <property type="match status" value="1"/>
</dbReference>
<feature type="domain" description="FAS1" evidence="3">
    <location>
        <begin position="85"/>
        <end position="217"/>
    </location>
</feature>
<feature type="compositionally biased region" description="Polar residues" evidence="1">
    <location>
        <begin position="70"/>
        <end position="79"/>
    </location>
</feature>
<evidence type="ECO:0000256" key="2">
    <source>
        <dbReference type="SAM" id="SignalP"/>
    </source>
</evidence>
<dbReference type="SMART" id="SM00554">
    <property type="entry name" value="FAS1"/>
    <property type="match status" value="1"/>
</dbReference>
<gene>
    <name evidence="4" type="ORF">ACFQ2O_20965</name>
</gene>
<dbReference type="PANTHER" id="PTHR10900">
    <property type="entry name" value="PERIOSTIN-RELATED"/>
    <property type="match status" value="1"/>
</dbReference>
<sequence>MKRYTLLIATLITGAMLWSCASSETQTPMTSTAATGGTLTQQESIATNEEAGEPAAQAPMDRDTDMSAEEPTNSNISANNQVGRNMNIAAMIQQNPNLSTMFELIRAADMLAVLESPAPYTVFAPTNDAFAALPAGTLQVLKQPGNKMELTRILQSHVLPNRITSNEMTDNLALQTAQGEEVVVNVQGQNLKVGNAMVLISDVEASNGVIHVIDKVLLPPKK</sequence>
<dbReference type="PANTHER" id="PTHR10900:SF77">
    <property type="entry name" value="FI19380P1"/>
    <property type="match status" value="1"/>
</dbReference>
<keyword evidence="5" id="KW-1185">Reference proteome</keyword>
<protein>
    <submittedName>
        <fullName evidence="4">Fasciclin domain-containing protein</fullName>
    </submittedName>
</protein>
<evidence type="ECO:0000259" key="3">
    <source>
        <dbReference type="PROSITE" id="PS50213"/>
    </source>
</evidence>
<accession>A0ABW3SUY8</accession>
<evidence type="ECO:0000256" key="1">
    <source>
        <dbReference type="SAM" id="MobiDB-lite"/>
    </source>
</evidence>
<name>A0ABW3SUY8_9BACT</name>
<evidence type="ECO:0000313" key="5">
    <source>
        <dbReference type="Proteomes" id="UP001597094"/>
    </source>
</evidence>
<feature type="signal peptide" evidence="2">
    <location>
        <begin position="1"/>
        <end position="21"/>
    </location>
</feature>
<dbReference type="InterPro" id="IPR050904">
    <property type="entry name" value="Adhesion/Biosynth-related"/>
</dbReference>
<keyword evidence="2" id="KW-0732">Signal</keyword>
<dbReference type="EMBL" id="JBHTLD010000347">
    <property type="protein sequence ID" value="MFD1188692.1"/>
    <property type="molecule type" value="Genomic_DNA"/>
</dbReference>
<feature type="region of interest" description="Disordered" evidence="1">
    <location>
        <begin position="47"/>
        <end position="79"/>
    </location>
</feature>
<dbReference type="Pfam" id="PF02469">
    <property type="entry name" value="Fasciclin"/>
    <property type="match status" value="1"/>
</dbReference>
<dbReference type="Gene3D" id="2.30.180.10">
    <property type="entry name" value="FAS1 domain"/>
    <property type="match status" value="1"/>
</dbReference>
<dbReference type="RefSeq" id="WP_377532714.1">
    <property type="nucleotide sequence ID" value="NZ_JBHTLD010000347.1"/>
</dbReference>
<reference evidence="5" key="1">
    <citation type="journal article" date="2019" name="Int. J. Syst. Evol. Microbiol.">
        <title>The Global Catalogue of Microorganisms (GCM) 10K type strain sequencing project: providing services to taxonomists for standard genome sequencing and annotation.</title>
        <authorList>
            <consortium name="The Broad Institute Genomics Platform"/>
            <consortium name="The Broad Institute Genome Sequencing Center for Infectious Disease"/>
            <person name="Wu L."/>
            <person name="Ma J."/>
        </authorList>
    </citation>
    <scope>NUCLEOTIDE SEQUENCE [LARGE SCALE GENOMIC DNA]</scope>
    <source>
        <strain evidence="5">JCM 31319</strain>
    </source>
</reference>
<dbReference type="Proteomes" id="UP001597094">
    <property type="component" value="Unassembled WGS sequence"/>
</dbReference>